<dbReference type="CDD" id="cd05819">
    <property type="entry name" value="NHL"/>
    <property type="match status" value="1"/>
</dbReference>
<dbReference type="eggNOG" id="KOG2177">
    <property type="taxonomic scope" value="Eukaryota"/>
</dbReference>
<dbReference type="SUPFAM" id="SSF57845">
    <property type="entry name" value="B-box zinc-binding domain"/>
    <property type="match status" value="1"/>
</dbReference>
<sequence length="383" mass="42646">AFHLNNLKELYSAMKKMPAVSDPQEATCSDHGRPLELFCESCDTLICISCSVHSHKHHEYDLVTEIYSKQCQKLRECLSPVEAKKEVLKNFLSALAEKEGEIRERGEGVLEEIHKMVEKMMDVLRQSERKLTEQAKRVIDDKLKVLSEQVKSAEASLHLLEDVGDYVEQSLKTGSPQQVLGSKKQMMKHMSEVTAGINVEGLHPKEKADFILSKSIKSLHHIGDIISGSVALQQCRVKKIDHITPTDTTRSLSISIKAPNSSLFEGSTTGQFQYPCDIAIDRQGLVYVADFFNNRIQKFSPCGKFITEFGDKGAGSGSLNEPNGITIDTAVSGLVYVSERSNHCISVFNNEGVFISSFGREGSNVNEFYEPLGLTFDKNGFLY</sequence>
<dbReference type="AlphaFoldDB" id="A0A1X7U4H7"/>
<dbReference type="Gene3D" id="3.30.160.60">
    <property type="entry name" value="Classic Zinc Finger"/>
    <property type="match status" value="1"/>
</dbReference>
<dbReference type="EnsemblMetazoa" id="Aqu2.1.22645_001">
    <property type="protein sequence ID" value="Aqu2.1.22645_001"/>
    <property type="gene ID" value="Aqu2.1.22645"/>
</dbReference>
<feature type="repeat" description="NHL" evidence="3">
    <location>
        <begin position="306"/>
        <end position="351"/>
    </location>
</feature>
<organism evidence="6">
    <name type="scientific">Amphimedon queenslandica</name>
    <name type="common">Sponge</name>
    <dbReference type="NCBI Taxonomy" id="400682"/>
    <lineage>
        <taxon>Eukaryota</taxon>
        <taxon>Metazoa</taxon>
        <taxon>Porifera</taxon>
        <taxon>Demospongiae</taxon>
        <taxon>Heteroscleromorpha</taxon>
        <taxon>Haplosclerida</taxon>
        <taxon>Niphatidae</taxon>
        <taxon>Amphimedon</taxon>
    </lineage>
</organism>
<protein>
    <recommendedName>
        <fullName evidence="5">B box-type domain-containing protein</fullName>
    </recommendedName>
</protein>
<proteinExistence type="predicted"/>
<dbReference type="OrthoDB" id="27136at2759"/>
<evidence type="ECO:0000256" key="2">
    <source>
        <dbReference type="PROSITE-ProRule" id="PRU00024"/>
    </source>
</evidence>
<dbReference type="SMART" id="SM00502">
    <property type="entry name" value="BBC"/>
    <property type="match status" value="1"/>
</dbReference>
<keyword evidence="2" id="KW-0863">Zinc-finger</keyword>
<keyword evidence="2" id="KW-0862">Zinc</keyword>
<name>A0A1X7U4H7_AMPQE</name>
<keyword evidence="1" id="KW-0677">Repeat</keyword>
<keyword evidence="2" id="KW-0479">Metal-binding</keyword>
<dbReference type="STRING" id="400682.A0A1X7U4H7"/>
<dbReference type="PANTHER" id="PTHR25462:SF296">
    <property type="entry name" value="MEIOTIC P26, ISOFORM F"/>
    <property type="match status" value="1"/>
</dbReference>
<evidence type="ECO:0000256" key="3">
    <source>
        <dbReference type="PROSITE-ProRule" id="PRU00504"/>
    </source>
</evidence>
<feature type="domain" description="B box-type" evidence="5">
    <location>
        <begin position="23"/>
        <end position="63"/>
    </location>
</feature>
<dbReference type="PROSITE" id="PS51125">
    <property type="entry name" value="NHL"/>
    <property type="match status" value="2"/>
</dbReference>
<dbReference type="InterPro" id="IPR000315">
    <property type="entry name" value="Znf_B-box"/>
</dbReference>
<dbReference type="PANTHER" id="PTHR25462">
    <property type="entry name" value="BONUS, ISOFORM C-RELATED"/>
    <property type="match status" value="1"/>
</dbReference>
<dbReference type="InterPro" id="IPR003649">
    <property type="entry name" value="Bbox_C"/>
</dbReference>
<dbReference type="SMART" id="SM00336">
    <property type="entry name" value="BBOX"/>
    <property type="match status" value="1"/>
</dbReference>
<dbReference type="Gene3D" id="2.120.10.30">
    <property type="entry name" value="TolB, C-terminal domain"/>
    <property type="match status" value="1"/>
</dbReference>
<dbReference type="Pfam" id="PF00643">
    <property type="entry name" value="zf-B_box"/>
    <property type="match status" value="1"/>
</dbReference>
<feature type="coiled-coil region" evidence="4">
    <location>
        <begin position="110"/>
        <end position="163"/>
    </location>
</feature>
<dbReference type="PROSITE" id="PS50119">
    <property type="entry name" value="ZF_BBOX"/>
    <property type="match status" value="1"/>
</dbReference>
<dbReference type="InterPro" id="IPR011042">
    <property type="entry name" value="6-blade_b-propeller_TolB-like"/>
</dbReference>
<keyword evidence="4" id="KW-0175">Coiled coil</keyword>
<accession>A0A1X7U4H7</accession>
<reference evidence="6" key="1">
    <citation type="submission" date="2017-05" db="UniProtKB">
        <authorList>
            <consortium name="EnsemblMetazoa"/>
        </authorList>
    </citation>
    <scope>IDENTIFICATION</scope>
</reference>
<evidence type="ECO:0000256" key="4">
    <source>
        <dbReference type="SAM" id="Coils"/>
    </source>
</evidence>
<dbReference type="Pfam" id="PF01436">
    <property type="entry name" value="NHL"/>
    <property type="match status" value="2"/>
</dbReference>
<dbReference type="InParanoid" id="A0A1X7U4H7"/>
<evidence type="ECO:0000313" key="6">
    <source>
        <dbReference type="EnsemblMetazoa" id="Aqu2.1.22645_001"/>
    </source>
</evidence>
<dbReference type="GO" id="GO:0008270">
    <property type="term" value="F:zinc ion binding"/>
    <property type="evidence" value="ECO:0007669"/>
    <property type="project" value="UniProtKB-KW"/>
</dbReference>
<evidence type="ECO:0000259" key="5">
    <source>
        <dbReference type="PROSITE" id="PS50119"/>
    </source>
</evidence>
<dbReference type="InterPro" id="IPR001258">
    <property type="entry name" value="NHL_repeat"/>
</dbReference>
<evidence type="ECO:0000256" key="1">
    <source>
        <dbReference type="ARBA" id="ARBA00022737"/>
    </source>
</evidence>
<feature type="repeat" description="NHL" evidence="3">
    <location>
        <begin position="266"/>
        <end position="302"/>
    </location>
</feature>
<dbReference type="InterPro" id="IPR047153">
    <property type="entry name" value="TRIM45/56/19-like"/>
</dbReference>
<dbReference type="SUPFAM" id="SSF101898">
    <property type="entry name" value="NHL repeat"/>
    <property type="match status" value="1"/>
</dbReference>